<evidence type="ECO:0000259" key="8">
    <source>
        <dbReference type="Pfam" id="PF16050"/>
    </source>
</evidence>
<evidence type="ECO:0000256" key="5">
    <source>
        <dbReference type="ARBA" id="ARBA00023242"/>
    </source>
</evidence>
<keyword evidence="5" id="KW-0539">Nucleus</keyword>
<evidence type="ECO:0000256" key="1">
    <source>
        <dbReference type="ARBA" id="ARBA00004123"/>
    </source>
</evidence>
<feature type="region of interest" description="Disordered" evidence="6">
    <location>
        <begin position="286"/>
        <end position="326"/>
    </location>
</feature>
<evidence type="ECO:0000313" key="10">
    <source>
        <dbReference type="Proteomes" id="UP001177023"/>
    </source>
</evidence>
<dbReference type="InterPro" id="IPR007852">
    <property type="entry name" value="Cdc73/Parafibromin"/>
</dbReference>
<keyword evidence="3" id="KW-0805">Transcription regulation</keyword>
<evidence type="ECO:0008006" key="11">
    <source>
        <dbReference type="Google" id="ProtNLM"/>
    </source>
</evidence>
<comment type="similarity">
    <text evidence="2">Belongs to the CDC73 family.</text>
</comment>
<dbReference type="GO" id="GO:0006368">
    <property type="term" value="P:transcription elongation by RNA polymerase II"/>
    <property type="evidence" value="ECO:0007669"/>
    <property type="project" value="InterPro"/>
</dbReference>
<dbReference type="PANTHER" id="PTHR12466:SF8">
    <property type="entry name" value="PARAFIBROMIN"/>
    <property type="match status" value="1"/>
</dbReference>
<feature type="compositionally biased region" description="Polar residues" evidence="6">
    <location>
        <begin position="306"/>
        <end position="319"/>
    </location>
</feature>
<dbReference type="GO" id="GO:0032968">
    <property type="term" value="P:positive regulation of transcription elongation by RNA polymerase II"/>
    <property type="evidence" value="ECO:0007669"/>
    <property type="project" value="TreeGrafter"/>
</dbReference>
<feature type="compositionally biased region" description="Basic and acidic residues" evidence="6">
    <location>
        <begin position="126"/>
        <end position="137"/>
    </location>
</feature>
<name>A0AA36CGX7_9BILA</name>
<dbReference type="InterPro" id="IPR032041">
    <property type="entry name" value="Cdc73_N"/>
</dbReference>
<dbReference type="Pfam" id="PF16050">
    <property type="entry name" value="CDC73_N"/>
    <property type="match status" value="1"/>
</dbReference>
<dbReference type="GO" id="GO:0000993">
    <property type="term" value="F:RNA polymerase II complex binding"/>
    <property type="evidence" value="ECO:0007669"/>
    <property type="project" value="TreeGrafter"/>
</dbReference>
<feature type="region of interest" description="Disordered" evidence="6">
    <location>
        <begin position="229"/>
        <end position="259"/>
    </location>
</feature>
<comment type="caution">
    <text evidence="9">The sequence shown here is derived from an EMBL/GenBank/DDBJ whole genome shotgun (WGS) entry which is preliminary data.</text>
</comment>
<keyword evidence="4" id="KW-0804">Transcription</keyword>
<proteinExistence type="inferred from homology"/>
<dbReference type="InterPro" id="IPR031336">
    <property type="entry name" value="CDC73_C"/>
</dbReference>
<evidence type="ECO:0000259" key="7">
    <source>
        <dbReference type="Pfam" id="PF05179"/>
    </source>
</evidence>
<feature type="domain" description="Paf1 complex subunit Cdc73 N-terminal" evidence="8">
    <location>
        <begin position="1"/>
        <end position="268"/>
    </location>
</feature>
<evidence type="ECO:0000313" key="9">
    <source>
        <dbReference type="EMBL" id="CAJ0568293.1"/>
    </source>
</evidence>
<evidence type="ECO:0000256" key="4">
    <source>
        <dbReference type="ARBA" id="ARBA00023163"/>
    </source>
</evidence>
<feature type="region of interest" description="Disordered" evidence="6">
    <location>
        <begin position="126"/>
        <end position="153"/>
    </location>
</feature>
<evidence type="ECO:0000256" key="6">
    <source>
        <dbReference type="SAM" id="MobiDB-lite"/>
    </source>
</evidence>
<dbReference type="Proteomes" id="UP001177023">
    <property type="component" value="Unassembled WGS sequence"/>
</dbReference>
<feature type="non-terminal residue" evidence="9">
    <location>
        <position position="491"/>
    </location>
</feature>
<evidence type="ECO:0000256" key="3">
    <source>
        <dbReference type="ARBA" id="ARBA00023015"/>
    </source>
</evidence>
<organism evidence="9 10">
    <name type="scientific">Mesorhabditis spiculigera</name>
    <dbReference type="NCBI Taxonomy" id="96644"/>
    <lineage>
        <taxon>Eukaryota</taxon>
        <taxon>Metazoa</taxon>
        <taxon>Ecdysozoa</taxon>
        <taxon>Nematoda</taxon>
        <taxon>Chromadorea</taxon>
        <taxon>Rhabditida</taxon>
        <taxon>Rhabditina</taxon>
        <taxon>Rhabditomorpha</taxon>
        <taxon>Rhabditoidea</taxon>
        <taxon>Rhabditidae</taxon>
        <taxon>Mesorhabditinae</taxon>
        <taxon>Mesorhabditis</taxon>
    </lineage>
</organism>
<evidence type="ECO:0000256" key="2">
    <source>
        <dbReference type="ARBA" id="ARBA00010427"/>
    </source>
</evidence>
<dbReference type="PANTHER" id="PTHR12466">
    <property type="entry name" value="CDC73 DOMAIN PROTEIN"/>
    <property type="match status" value="1"/>
</dbReference>
<dbReference type="Gene3D" id="3.40.50.11990">
    <property type="entry name" value="RNA polymerase II accessory factor, Cdc73 C-terminal domain"/>
    <property type="match status" value="1"/>
</dbReference>
<dbReference type="AlphaFoldDB" id="A0AA36CGX7"/>
<sequence length="491" mass="56140">MADPLQVLREYALGRRTFKEIVQGNDTYYLFDDIAYDKNAKTSLTIYGRTDDYYTLESLYFIWERRDIPHPAYVKEAAGKSIRAVGRPDRRDLLDYLRGDRQEVPTNFDRLAQTAPPIPASRFQEFEPERKRAKLDPSAEATVQREAGSATPAVDESNLRALSDNLTADKIAALRKKKANHQKRTTVLDDMDITTGEAVPRPASDIRKVERVWHTRSNCMESLARGSNFSFTREETEARNKALGGQQQKMDPNRGKKNQLGYSRYDQEQFDKNDHDFGAEMTFVGTNMKTSPEKRPLAGGPANRGPLTQSQPSVSSTDNGAPKKRTQRTPIIIIPASTNQHSIISMYNVRDILQELSFTAEDVRKQQGKRENEVLIQRRKGGQTVPYRVVDTPQRLTSEEWDRVVAVFALGPTWQFKGWPRWNGNPTEIFNNVAGFHLAYDNVPVEPNVAKWSVKVLALSRDKRHLDRARLQVFWDLLDRHIAKAKPHLRF</sequence>
<keyword evidence="10" id="KW-1185">Reference proteome</keyword>
<dbReference type="GO" id="GO:0016593">
    <property type="term" value="C:Cdc73/Paf1 complex"/>
    <property type="evidence" value="ECO:0007669"/>
    <property type="project" value="InterPro"/>
</dbReference>
<dbReference type="FunFam" id="3.40.50.11990:FF:000002">
    <property type="entry name" value="protein CDC73 homolog"/>
    <property type="match status" value="1"/>
</dbReference>
<reference evidence="9" key="1">
    <citation type="submission" date="2023-06" db="EMBL/GenBank/DDBJ databases">
        <authorList>
            <person name="Delattre M."/>
        </authorList>
    </citation>
    <scope>NUCLEOTIDE SEQUENCE</scope>
    <source>
        <strain evidence="9">AF72</strain>
    </source>
</reference>
<dbReference type="Pfam" id="PF05179">
    <property type="entry name" value="CDC73_C"/>
    <property type="match status" value="1"/>
</dbReference>
<dbReference type="EMBL" id="CATQJA010001709">
    <property type="protein sequence ID" value="CAJ0568293.1"/>
    <property type="molecule type" value="Genomic_DNA"/>
</dbReference>
<accession>A0AA36CGX7</accession>
<protein>
    <recommendedName>
        <fullName evidence="11">Parafibromin</fullName>
    </recommendedName>
</protein>
<comment type="subcellular location">
    <subcellularLocation>
        <location evidence="1">Nucleus</location>
    </subcellularLocation>
</comment>
<dbReference type="InterPro" id="IPR038103">
    <property type="entry name" value="CDC73_C_sf"/>
</dbReference>
<feature type="domain" description="Cell division control protein 73 C-terminal" evidence="7">
    <location>
        <begin position="327"/>
        <end position="481"/>
    </location>
</feature>
<gene>
    <name evidence="9" type="ORF">MSPICULIGERA_LOCUS6817</name>
</gene>